<comment type="subcellular location">
    <subcellularLocation>
        <location evidence="1 14">Cytoplasm</location>
    </subcellularLocation>
</comment>
<proteinExistence type="inferred from homology"/>
<sequence>MIYHLIGAGGAGMSVVGQLLLERGHVVVGSDRNDSANLRRLAAAGATVYVGHDAHQVNPAATVVVSTAIKETNPEWLVAKERGQDIIHRSQALAIAAADKDFIAVAGAHGKTTTSGMLAVAFDQLGRDPSRAIGGSLAGGASGAHLGSGTMFIAEADESDGSFLNYAPRVALVTNVEPDHLDHYGSVEAFHEAFAKFAARIEFGGLLICCADSPGALALARRAREEGIRAWTYGHGEGLENHAAIEDTPTGARVVFNGKPIELELAVPGRHNILNATGALLVGIELGEDPAQMAGALAKFVGTGRRFELRGHAHGRRVIDDYAHHPTEVRATLETARNETEGAVRVLFQPHLYSRTQIFAKEFAQALSLADSVVVTSVYAAREVPDDGSEANVITDLLPGSEYVADRLEAARRIAQLSEPGDIVLTMGAGDVTELAGVVVQAL</sequence>
<dbReference type="Pfam" id="PF01225">
    <property type="entry name" value="Mur_ligase"/>
    <property type="match status" value="1"/>
</dbReference>
<dbReference type="GO" id="GO:0009252">
    <property type="term" value="P:peptidoglycan biosynthetic process"/>
    <property type="evidence" value="ECO:0007669"/>
    <property type="project" value="UniProtKB-UniRule"/>
</dbReference>
<feature type="domain" description="Mur ligase N-terminal catalytic" evidence="15">
    <location>
        <begin position="3"/>
        <end position="100"/>
    </location>
</feature>
<dbReference type="Gene3D" id="3.40.1190.10">
    <property type="entry name" value="Mur-like, catalytic domain"/>
    <property type="match status" value="1"/>
</dbReference>
<dbReference type="Gene3D" id="3.90.190.20">
    <property type="entry name" value="Mur ligase, C-terminal domain"/>
    <property type="match status" value="1"/>
</dbReference>
<evidence type="ECO:0000256" key="3">
    <source>
        <dbReference type="ARBA" id="ARBA00012211"/>
    </source>
</evidence>
<dbReference type="EC" id="6.3.2.8" evidence="3 14"/>
<dbReference type="SUPFAM" id="SSF51984">
    <property type="entry name" value="MurCD N-terminal domain"/>
    <property type="match status" value="1"/>
</dbReference>
<evidence type="ECO:0000256" key="10">
    <source>
        <dbReference type="ARBA" id="ARBA00022984"/>
    </source>
</evidence>
<gene>
    <name evidence="14" type="primary">murC</name>
    <name evidence="18" type="ORF">INS88_03950</name>
</gene>
<dbReference type="InterPro" id="IPR004101">
    <property type="entry name" value="Mur_ligase_C"/>
</dbReference>
<name>A0A7M1QY21_9ACTO</name>
<evidence type="ECO:0000256" key="5">
    <source>
        <dbReference type="ARBA" id="ARBA00022598"/>
    </source>
</evidence>
<dbReference type="InterPro" id="IPR036565">
    <property type="entry name" value="Mur-like_cat_sf"/>
</dbReference>
<evidence type="ECO:0000259" key="16">
    <source>
        <dbReference type="Pfam" id="PF02875"/>
    </source>
</evidence>
<keyword evidence="7 14" id="KW-0547">Nucleotide-binding</keyword>
<evidence type="ECO:0000256" key="12">
    <source>
        <dbReference type="ARBA" id="ARBA00023316"/>
    </source>
</evidence>
<dbReference type="PANTHER" id="PTHR43445:SF3">
    <property type="entry name" value="UDP-N-ACETYLMURAMATE--L-ALANINE LIGASE"/>
    <property type="match status" value="1"/>
</dbReference>
<accession>A0A7M1QY21</accession>
<dbReference type="GO" id="GO:0008360">
    <property type="term" value="P:regulation of cell shape"/>
    <property type="evidence" value="ECO:0007669"/>
    <property type="project" value="UniProtKB-KW"/>
</dbReference>
<dbReference type="PANTHER" id="PTHR43445">
    <property type="entry name" value="UDP-N-ACETYLMURAMATE--L-ALANINE LIGASE-RELATED"/>
    <property type="match status" value="1"/>
</dbReference>
<dbReference type="UniPathway" id="UPA00219"/>
<organism evidence="18 19">
    <name type="scientific">Trueperella pecoris</name>
    <dbReference type="NCBI Taxonomy" id="2733571"/>
    <lineage>
        <taxon>Bacteria</taxon>
        <taxon>Bacillati</taxon>
        <taxon>Actinomycetota</taxon>
        <taxon>Actinomycetes</taxon>
        <taxon>Actinomycetales</taxon>
        <taxon>Actinomycetaceae</taxon>
        <taxon>Trueperella</taxon>
    </lineage>
</organism>
<dbReference type="GO" id="GO:0008763">
    <property type="term" value="F:UDP-N-acetylmuramate-L-alanine ligase activity"/>
    <property type="evidence" value="ECO:0007669"/>
    <property type="project" value="UniProtKB-UniRule"/>
</dbReference>
<comment type="function">
    <text evidence="14">Cell wall formation.</text>
</comment>
<evidence type="ECO:0000313" key="18">
    <source>
        <dbReference type="EMBL" id="QOR46364.1"/>
    </source>
</evidence>
<dbReference type="NCBIfam" id="TIGR01082">
    <property type="entry name" value="murC"/>
    <property type="match status" value="1"/>
</dbReference>
<evidence type="ECO:0000256" key="8">
    <source>
        <dbReference type="ARBA" id="ARBA00022840"/>
    </source>
</evidence>
<evidence type="ECO:0000256" key="7">
    <source>
        <dbReference type="ARBA" id="ARBA00022741"/>
    </source>
</evidence>
<dbReference type="GO" id="GO:0071555">
    <property type="term" value="P:cell wall organization"/>
    <property type="evidence" value="ECO:0007669"/>
    <property type="project" value="UniProtKB-KW"/>
</dbReference>
<evidence type="ECO:0000256" key="6">
    <source>
        <dbReference type="ARBA" id="ARBA00022618"/>
    </source>
</evidence>
<keyword evidence="4 14" id="KW-0963">Cytoplasm</keyword>
<keyword evidence="9 14" id="KW-0133">Cell shape</keyword>
<dbReference type="AlphaFoldDB" id="A0A7M1QY21"/>
<dbReference type="InterPro" id="IPR005758">
    <property type="entry name" value="UDP-N-AcMur_Ala_ligase_MurC"/>
</dbReference>
<dbReference type="GO" id="GO:0005524">
    <property type="term" value="F:ATP binding"/>
    <property type="evidence" value="ECO:0007669"/>
    <property type="project" value="UniProtKB-UniRule"/>
</dbReference>
<feature type="binding site" evidence="14">
    <location>
        <begin position="107"/>
        <end position="113"/>
    </location>
    <ligand>
        <name>ATP</name>
        <dbReference type="ChEBI" id="CHEBI:30616"/>
    </ligand>
</feature>
<accession>A0A8A5U9N5</accession>
<dbReference type="GO" id="GO:0051301">
    <property type="term" value="P:cell division"/>
    <property type="evidence" value="ECO:0007669"/>
    <property type="project" value="UniProtKB-KW"/>
</dbReference>
<dbReference type="Pfam" id="PF02875">
    <property type="entry name" value="Mur_ligase_C"/>
    <property type="match status" value="1"/>
</dbReference>
<evidence type="ECO:0000256" key="1">
    <source>
        <dbReference type="ARBA" id="ARBA00004496"/>
    </source>
</evidence>
<dbReference type="InterPro" id="IPR036615">
    <property type="entry name" value="Mur_ligase_C_dom_sf"/>
</dbReference>
<evidence type="ECO:0000256" key="9">
    <source>
        <dbReference type="ARBA" id="ARBA00022960"/>
    </source>
</evidence>
<keyword evidence="6 14" id="KW-0132">Cell division</keyword>
<feature type="domain" description="Mur ligase central" evidence="17">
    <location>
        <begin position="105"/>
        <end position="282"/>
    </location>
</feature>
<dbReference type="Proteomes" id="UP000595053">
    <property type="component" value="Chromosome"/>
</dbReference>
<dbReference type="SUPFAM" id="SSF53244">
    <property type="entry name" value="MurD-like peptide ligases, peptide-binding domain"/>
    <property type="match status" value="1"/>
</dbReference>
<dbReference type="InterPro" id="IPR050061">
    <property type="entry name" value="MurCDEF_pg_biosynth"/>
</dbReference>
<dbReference type="SUPFAM" id="SSF53623">
    <property type="entry name" value="MurD-like peptide ligases, catalytic domain"/>
    <property type="match status" value="1"/>
</dbReference>
<evidence type="ECO:0000256" key="4">
    <source>
        <dbReference type="ARBA" id="ARBA00022490"/>
    </source>
</evidence>
<evidence type="ECO:0000259" key="17">
    <source>
        <dbReference type="Pfam" id="PF08245"/>
    </source>
</evidence>
<reference evidence="18 19" key="1">
    <citation type="submission" date="2020-10" db="EMBL/GenBank/DDBJ databases">
        <title>Trueperella pecoris sp. nov. isolated from bovine and porcine specimens.</title>
        <authorList>
            <person name="Schoenecker L."/>
            <person name="Schnydrig P."/>
            <person name="Brodard I."/>
            <person name="Thomann A."/>
            <person name="Hemphill A."/>
            <person name="Rodriguez-Campos S."/>
            <person name="Perreten V."/>
            <person name="Jores J."/>
            <person name="Kittl S."/>
        </authorList>
    </citation>
    <scope>NUCLEOTIDE SEQUENCE [LARGE SCALE GENOMIC DNA]</scope>
    <source>
        <strain evidence="18 19">15A0121</strain>
    </source>
</reference>
<dbReference type="Pfam" id="PF08245">
    <property type="entry name" value="Mur_ligase_M"/>
    <property type="match status" value="1"/>
</dbReference>
<evidence type="ECO:0000259" key="15">
    <source>
        <dbReference type="Pfam" id="PF01225"/>
    </source>
</evidence>
<dbReference type="HAMAP" id="MF_00046">
    <property type="entry name" value="MurC"/>
    <property type="match status" value="1"/>
</dbReference>
<keyword evidence="5 14" id="KW-0436">Ligase</keyword>
<evidence type="ECO:0000256" key="11">
    <source>
        <dbReference type="ARBA" id="ARBA00023306"/>
    </source>
</evidence>
<dbReference type="GO" id="GO:0005737">
    <property type="term" value="C:cytoplasm"/>
    <property type="evidence" value="ECO:0007669"/>
    <property type="project" value="UniProtKB-SubCell"/>
</dbReference>
<comment type="catalytic activity">
    <reaction evidence="13 14">
        <text>UDP-N-acetyl-alpha-D-muramate + L-alanine + ATP = UDP-N-acetyl-alpha-D-muramoyl-L-alanine + ADP + phosphate + H(+)</text>
        <dbReference type="Rhea" id="RHEA:23372"/>
        <dbReference type="ChEBI" id="CHEBI:15378"/>
        <dbReference type="ChEBI" id="CHEBI:30616"/>
        <dbReference type="ChEBI" id="CHEBI:43474"/>
        <dbReference type="ChEBI" id="CHEBI:57972"/>
        <dbReference type="ChEBI" id="CHEBI:70757"/>
        <dbReference type="ChEBI" id="CHEBI:83898"/>
        <dbReference type="ChEBI" id="CHEBI:456216"/>
        <dbReference type="EC" id="6.3.2.8"/>
    </reaction>
</comment>
<dbReference type="InterPro" id="IPR013221">
    <property type="entry name" value="Mur_ligase_cen"/>
</dbReference>
<dbReference type="EMBL" id="CP063213">
    <property type="protein sequence ID" value="QOR46364.1"/>
    <property type="molecule type" value="Genomic_DNA"/>
</dbReference>
<keyword evidence="8 14" id="KW-0067">ATP-binding</keyword>
<comment type="similarity">
    <text evidence="14">Belongs to the MurCDEF family.</text>
</comment>
<keyword evidence="12 14" id="KW-0961">Cell wall biogenesis/degradation</keyword>
<dbReference type="Gene3D" id="3.40.50.720">
    <property type="entry name" value="NAD(P)-binding Rossmann-like Domain"/>
    <property type="match status" value="1"/>
</dbReference>
<dbReference type="InterPro" id="IPR000713">
    <property type="entry name" value="Mur_ligase_N"/>
</dbReference>
<comment type="pathway">
    <text evidence="2 14">Cell wall biogenesis; peptidoglycan biosynthesis.</text>
</comment>
<dbReference type="RefSeq" id="WP_193325944.1">
    <property type="nucleotide sequence ID" value="NZ_CP053291.1"/>
</dbReference>
<keyword evidence="11 14" id="KW-0131">Cell cycle</keyword>
<evidence type="ECO:0000256" key="14">
    <source>
        <dbReference type="HAMAP-Rule" id="MF_00046"/>
    </source>
</evidence>
<keyword evidence="19" id="KW-1185">Reference proteome</keyword>
<evidence type="ECO:0000313" key="19">
    <source>
        <dbReference type="Proteomes" id="UP000595053"/>
    </source>
</evidence>
<evidence type="ECO:0000256" key="13">
    <source>
        <dbReference type="ARBA" id="ARBA00047833"/>
    </source>
</evidence>
<feature type="domain" description="Mur ligase C-terminal" evidence="16">
    <location>
        <begin position="305"/>
        <end position="430"/>
    </location>
</feature>
<evidence type="ECO:0000256" key="2">
    <source>
        <dbReference type="ARBA" id="ARBA00004752"/>
    </source>
</evidence>
<protein>
    <recommendedName>
        <fullName evidence="3 14">UDP-N-acetylmuramate--L-alanine ligase</fullName>
        <ecNumber evidence="3 14">6.3.2.8</ecNumber>
    </recommendedName>
    <alternativeName>
        <fullName evidence="14">UDP-N-acetylmuramoyl-L-alanine synthetase</fullName>
    </alternativeName>
</protein>
<keyword evidence="10 14" id="KW-0573">Peptidoglycan synthesis</keyword>